<sequence>MHRLLRQQLQRTHLSLSDYNAPALFLASDRRFQENAWRWCLRLDGKKRLCLFEIEEDVFLLTGLKPLGGQRIDQGPSRDNLILKERRKAK</sequence>
<proteinExistence type="predicted"/>
<evidence type="ECO:0000313" key="1">
    <source>
        <dbReference type="EMBL" id="CAH1430296.1"/>
    </source>
</evidence>
<gene>
    <name evidence="1" type="ORF">LVIROSA_LOCUS17086</name>
</gene>
<dbReference type="AlphaFoldDB" id="A0AAU9MTB9"/>
<dbReference type="EMBL" id="CAKMRJ010003334">
    <property type="protein sequence ID" value="CAH1430296.1"/>
    <property type="molecule type" value="Genomic_DNA"/>
</dbReference>
<protein>
    <submittedName>
        <fullName evidence="1">Uncharacterized protein</fullName>
    </submittedName>
</protein>
<comment type="caution">
    <text evidence="1">The sequence shown here is derived from an EMBL/GenBank/DDBJ whole genome shotgun (WGS) entry which is preliminary data.</text>
</comment>
<accession>A0AAU9MTB9</accession>
<reference evidence="1 2" key="1">
    <citation type="submission" date="2022-01" db="EMBL/GenBank/DDBJ databases">
        <authorList>
            <person name="Xiong W."/>
            <person name="Schranz E."/>
        </authorList>
    </citation>
    <scope>NUCLEOTIDE SEQUENCE [LARGE SCALE GENOMIC DNA]</scope>
</reference>
<dbReference type="Proteomes" id="UP001157418">
    <property type="component" value="Unassembled WGS sequence"/>
</dbReference>
<evidence type="ECO:0000313" key="2">
    <source>
        <dbReference type="Proteomes" id="UP001157418"/>
    </source>
</evidence>
<keyword evidence="2" id="KW-1185">Reference proteome</keyword>
<organism evidence="1 2">
    <name type="scientific">Lactuca virosa</name>
    <dbReference type="NCBI Taxonomy" id="75947"/>
    <lineage>
        <taxon>Eukaryota</taxon>
        <taxon>Viridiplantae</taxon>
        <taxon>Streptophyta</taxon>
        <taxon>Embryophyta</taxon>
        <taxon>Tracheophyta</taxon>
        <taxon>Spermatophyta</taxon>
        <taxon>Magnoliopsida</taxon>
        <taxon>eudicotyledons</taxon>
        <taxon>Gunneridae</taxon>
        <taxon>Pentapetalae</taxon>
        <taxon>asterids</taxon>
        <taxon>campanulids</taxon>
        <taxon>Asterales</taxon>
        <taxon>Asteraceae</taxon>
        <taxon>Cichorioideae</taxon>
        <taxon>Cichorieae</taxon>
        <taxon>Lactucinae</taxon>
        <taxon>Lactuca</taxon>
    </lineage>
</organism>
<name>A0AAU9MTB9_9ASTR</name>